<sequence>MSSLLLDDNDEMYSTKKDLFNYVMKGKWDKVVELYNDKPIAHKAKITKSGDTALHLAISEHQESVVEDLVKRIREKKTEDVLRIQNEIGCTPLHFAVSMGSVRMCKCILEADESLVEVQNNKGETPLFWSVLYGQKKVFLCIDYYCQCRCRRQNTDNCDDEVTNKLKYAYCRRTSDGETILQCAIIGEYFVRVLVRRLSRFKFGVAEVRGRSLVFEFPSTFAFGVKSGSRSRLRSGSRSRIRVLARDPGIYVDHEWKIEEYDDKTDESAPSEKTNDSNVNYPQNNQVCVNFFELFKKAIHIVTYLGSCKKGECLKCDLEKDTLQYHHKSAVDRFCPLNNIICFEFGKLAYKTFLVVVGLVEKILQHFPVAIHDTNKDKKNIFLLAVENRRLNVLKFLAQEEEIYTRKLLFRKVDKDWNCALHLASIRNPRPWPIPGDALQMQWELNWYKYVETFMPSNFYLRTNMKNQTPQEVFTKNHKMLVKSGGQWLTSTATACSVIAVLIATVAFATSTVIPGGTKESNGKPKLENYFAFDMFAILSLVALCFSITALVMFLSILTSRYEENDFAKDLPTKLFLGLTSLFVSIASIIGSFCAAHFFVLEDNLSKHAVYPVYAVTCLPITIFAFVQFPLYVDLIHATFRNVFE</sequence>
<accession>A0A7J6FLJ7</accession>
<dbReference type="EMBL" id="JAATIQ010000195">
    <property type="protein sequence ID" value="KAF4371574.1"/>
    <property type="molecule type" value="Genomic_DNA"/>
</dbReference>
<organism evidence="3 4">
    <name type="scientific">Cannabis sativa</name>
    <name type="common">Hemp</name>
    <name type="synonym">Marijuana</name>
    <dbReference type="NCBI Taxonomy" id="3483"/>
    <lineage>
        <taxon>Eukaryota</taxon>
        <taxon>Viridiplantae</taxon>
        <taxon>Streptophyta</taxon>
        <taxon>Embryophyta</taxon>
        <taxon>Tracheophyta</taxon>
        <taxon>Spermatophyta</taxon>
        <taxon>Magnoliopsida</taxon>
        <taxon>eudicotyledons</taxon>
        <taxon>Gunneridae</taxon>
        <taxon>Pentapetalae</taxon>
        <taxon>rosids</taxon>
        <taxon>fabids</taxon>
        <taxon>Rosales</taxon>
        <taxon>Cannabaceae</taxon>
        <taxon>Cannabis</taxon>
    </lineage>
</organism>
<dbReference type="SUPFAM" id="SSF48403">
    <property type="entry name" value="Ankyrin repeat"/>
    <property type="match status" value="1"/>
</dbReference>
<feature type="domain" description="PGG" evidence="2">
    <location>
        <begin position="487"/>
        <end position="599"/>
    </location>
</feature>
<dbReference type="PANTHER" id="PTHR24177">
    <property type="entry name" value="CASKIN"/>
    <property type="match status" value="1"/>
</dbReference>
<dbReference type="InterPro" id="IPR026961">
    <property type="entry name" value="PGG_dom"/>
</dbReference>
<dbReference type="Pfam" id="PF12796">
    <property type="entry name" value="Ank_2"/>
    <property type="match status" value="1"/>
</dbReference>
<feature type="transmembrane region" description="Helical" evidence="1">
    <location>
        <begin position="530"/>
        <end position="555"/>
    </location>
</feature>
<dbReference type="PANTHER" id="PTHR24177:SF103">
    <property type="entry name" value="PGG DOMAIN-CONTAINING PROTEIN"/>
    <property type="match status" value="1"/>
</dbReference>
<dbReference type="SMART" id="SM00248">
    <property type="entry name" value="ANK"/>
    <property type="match status" value="4"/>
</dbReference>
<name>A0A7J6FLJ7_CANSA</name>
<reference evidence="3 4" key="1">
    <citation type="journal article" date="2020" name="bioRxiv">
        <title>Sequence and annotation of 42 cannabis genomes reveals extensive copy number variation in cannabinoid synthesis and pathogen resistance genes.</title>
        <authorList>
            <person name="Mckernan K.J."/>
            <person name="Helbert Y."/>
            <person name="Kane L.T."/>
            <person name="Ebling H."/>
            <person name="Zhang L."/>
            <person name="Liu B."/>
            <person name="Eaton Z."/>
            <person name="Mclaughlin S."/>
            <person name="Kingan S."/>
            <person name="Baybayan P."/>
            <person name="Concepcion G."/>
            <person name="Jordan M."/>
            <person name="Riva A."/>
            <person name="Barbazuk W."/>
            <person name="Harkins T."/>
        </authorList>
    </citation>
    <scope>NUCLEOTIDE SEQUENCE [LARGE SCALE GENOMIC DNA]</scope>
    <source>
        <strain evidence="4">cv. Jamaican Lion 4</strain>
        <tissue evidence="3">Leaf</tissue>
    </source>
</reference>
<feature type="transmembrane region" description="Helical" evidence="1">
    <location>
        <begin position="575"/>
        <end position="599"/>
    </location>
</feature>
<evidence type="ECO:0000259" key="2">
    <source>
        <dbReference type="Pfam" id="PF13962"/>
    </source>
</evidence>
<feature type="transmembrane region" description="Helical" evidence="1">
    <location>
        <begin position="611"/>
        <end position="633"/>
    </location>
</feature>
<dbReference type="Proteomes" id="UP000583929">
    <property type="component" value="Unassembled WGS sequence"/>
</dbReference>
<evidence type="ECO:0000313" key="3">
    <source>
        <dbReference type="EMBL" id="KAF4371574.1"/>
    </source>
</evidence>
<protein>
    <recommendedName>
        <fullName evidence="2">PGG domain-containing protein</fullName>
    </recommendedName>
</protein>
<evidence type="ECO:0000256" key="1">
    <source>
        <dbReference type="SAM" id="Phobius"/>
    </source>
</evidence>
<dbReference type="GO" id="GO:0016020">
    <property type="term" value="C:membrane"/>
    <property type="evidence" value="ECO:0007669"/>
    <property type="project" value="TreeGrafter"/>
</dbReference>
<keyword evidence="1" id="KW-1133">Transmembrane helix</keyword>
<dbReference type="Pfam" id="PF13962">
    <property type="entry name" value="PGG"/>
    <property type="match status" value="1"/>
</dbReference>
<proteinExistence type="predicted"/>
<dbReference type="InterPro" id="IPR036770">
    <property type="entry name" value="Ankyrin_rpt-contain_sf"/>
</dbReference>
<keyword evidence="1" id="KW-0812">Transmembrane</keyword>
<dbReference type="Gene3D" id="1.25.40.20">
    <property type="entry name" value="Ankyrin repeat-containing domain"/>
    <property type="match status" value="1"/>
</dbReference>
<gene>
    <name evidence="3" type="ORF">G4B88_008289</name>
</gene>
<keyword evidence="1" id="KW-0472">Membrane</keyword>
<keyword evidence="4" id="KW-1185">Reference proteome</keyword>
<dbReference type="AlphaFoldDB" id="A0A7J6FLJ7"/>
<dbReference type="InterPro" id="IPR002110">
    <property type="entry name" value="Ankyrin_rpt"/>
</dbReference>
<evidence type="ECO:0000313" key="4">
    <source>
        <dbReference type="Proteomes" id="UP000583929"/>
    </source>
</evidence>
<comment type="caution">
    <text evidence="3">The sequence shown here is derived from an EMBL/GenBank/DDBJ whole genome shotgun (WGS) entry which is preliminary data.</text>
</comment>